<dbReference type="GeneID" id="74568309"/>
<keyword evidence="1" id="KW-0472">Membrane</keyword>
<dbReference type="KEGG" id="naer:MJ1_0361"/>
<keyword evidence="1" id="KW-0812">Transmembrane</keyword>
<proteinExistence type="predicted"/>
<sequence length="770" mass="90071">MKYLRTVSVIIMLIFLYKIFPQQLFGYNIQNAPSNYFQQYNLPQNTTIFSLENPYGSSYNNIFELLSNYYEYYNISINSPEYLDLNLISNNPIQFYVMTDSNYYDFEYGYNFSYIYYYDTNNLDTQLYLNQGNYYIVIDNNGYSNSFVQFLYSLTQNPINPYRPIGIADLGINSNNLEGYTYTTNEFIGQIYINNISGSVDQECDIGPYASNDDSESIQLNVMLVDNTYNGLQYYWLQNVLQINNTGGYYYFEDNVWNGTSSPSLLNNNSIYGSGAVYFSNLNNGSYYVYSTYGYNLSYPLNAFLIINITQNNSYPEIQFGYSFDGQNIIWYDNVTIYVPSINYSIVVEPYQTPEGASTDAELVVSGPYNSYCTYINNINAYLSLYFLYDYNGQEYLSPVENFFNYGISTAESVSNVNVNSLNYGSVELSTGSQDIGQLTPGNYYELFIYYPNNGSSYVNYYPYGQTVNLDFPNSYYISPYYRMFLDGINANGQNYNSNYLSFTMNQNYYIIPNYILQDLVNIYSPFQFYLDGNYYSRNISIWENNGTILNIYLNNINQISNNERYYCQNNTLQFYIDSPTSIYLLDYCNFQYLINIYSPFSYYINNNYYDENASLWFNNGSTINIYFNNINQISNNERYYCQNNNIDININNPENLNLSNYCSIQDLININTPFLINITFSNGTTTTVGNTSFYLNYGDSFKIDPTEYKYLRLFTNTIYYEDGESVFVNGSQNITIQFNQDIEINNNTYYFIFFIIFVAGILIFYWFKR</sequence>
<dbReference type="Pfam" id="PF05317">
    <property type="entry name" value="Thermopsin"/>
    <property type="match status" value="1"/>
</dbReference>
<dbReference type="EMBL" id="AP019769">
    <property type="protein sequence ID" value="BBL45525.1"/>
    <property type="molecule type" value="Genomic_DNA"/>
</dbReference>
<reference evidence="3" key="1">
    <citation type="journal article" date="2022" name="Int. J. Syst. Evol. Microbiol.">
        <title>Nanobdella aerobiophila gen. nov., sp. nov., a thermoacidophilic, obligate ectosymbiotic archaeon, and proposal of Nanobdellaceae fam. nov., Nanobdellales ord. nov. and Nanobdellia class. nov.</title>
        <authorList>
            <person name="Kato S."/>
            <person name="Ogasawara A."/>
            <person name="Itoh T."/>
            <person name="Sakai H.D."/>
            <person name="Shimizu M."/>
            <person name="Yuki M."/>
            <person name="Kaneko M."/>
            <person name="Takashina T."/>
            <person name="Ohkuma M."/>
        </authorList>
    </citation>
    <scope>NUCLEOTIDE SEQUENCE [LARGE SCALE GENOMIC DNA]</scope>
    <source>
        <strain evidence="3">MJ1</strain>
    </source>
</reference>
<dbReference type="RefSeq" id="WP_258393551.1">
    <property type="nucleotide sequence ID" value="NZ_AP019769.1"/>
</dbReference>
<feature type="transmembrane region" description="Helical" evidence="1">
    <location>
        <begin position="750"/>
        <end position="768"/>
    </location>
</feature>
<gene>
    <name evidence="2" type="ORF">MJ1_0361</name>
</gene>
<name>A0A915SF74_9ARCH</name>
<keyword evidence="1" id="KW-1133">Transmembrane helix</keyword>
<protein>
    <submittedName>
        <fullName evidence="2">Thermopsin</fullName>
    </submittedName>
</protein>
<evidence type="ECO:0000256" key="1">
    <source>
        <dbReference type="SAM" id="Phobius"/>
    </source>
</evidence>
<evidence type="ECO:0000313" key="2">
    <source>
        <dbReference type="EMBL" id="BBL45525.1"/>
    </source>
</evidence>
<evidence type="ECO:0000313" key="3">
    <source>
        <dbReference type="Proteomes" id="UP001055553"/>
    </source>
</evidence>
<accession>A0A915SF74</accession>
<dbReference type="Proteomes" id="UP001055553">
    <property type="component" value="Chromosome"/>
</dbReference>
<organism evidence="2 3">
    <name type="scientific">Nanobdella aerobiophila</name>
    <dbReference type="NCBI Taxonomy" id="2586965"/>
    <lineage>
        <taxon>Archaea</taxon>
        <taxon>Nanobdellota</taxon>
        <taxon>Nanobdellia</taxon>
        <taxon>Nanobdellales</taxon>
        <taxon>Nanobdellaceae</taxon>
        <taxon>Nanobdella</taxon>
    </lineage>
</organism>
<dbReference type="InterPro" id="IPR007981">
    <property type="entry name" value="Peptidase_A5"/>
</dbReference>
<dbReference type="AlphaFoldDB" id="A0A915SF74"/>
<keyword evidence="3" id="KW-1185">Reference proteome</keyword>